<dbReference type="EMBL" id="MLYO01000016">
    <property type="protein sequence ID" value="OIK06239.1"/>
    <property type="molecule type" value="Genomic_DNA"/>
</dbReference>
<name>A0A1S2QJ94_9ACTN</name>
<dbReference type="CDD" id="cd00377">
    <property type="entry name" value="ICL_PEPM"/>
    <property type="match status" value="1"/>
</dbReference>
<dbReference type="Gene3D" id="3.20.20.60">
    <property type="entry name" value="Phosphoenolpyruvate-binding domains"/>
    <property type="match status" value="1"/>
</dbReference>
<protein>
    <submittedName>
        <fullName evidence="1">Carboxyvinyl-carboxyphosphonate phosphorylmutase</fullName>
    </submittedName>
</protein>
<dbReference type="AlphaFoldDB" id="A0A1S2QJ94"/>
<evidence type="ECO:0000313" key="1">
    <source>
        <dbReference type="EMBL" id="OIK06239.1"/>
    </source>
</evidence>
<gene>
    <name evidence="1" type="ORF">BIV23_09675</name>
</gene>
<sequence length="287" mass="30915">MIYGNQLRERIAGPGTTPLIGVYDMYSASIAARHYDGMFVSGFGFAASYYGLPDIGFIAWPDMVAFVQRLRGAFPHHHLLVDIGDGHVDPEVACHVVEGLERIGASGVILEDQKRPRRCGRADGKQVLPLEEYLEKLNKVLEARKDRVVVARTDATDEHDILHRAERLAATGADVVLVDGVRSGAWIQRIRTVVGDKPLLFNQIAGGKSPRLSLGELTGLGVDVAIYSTPCLFAAHEAMDCALGDLKAADGRLPEVDPASGIGVKASTSLLERNIAPERPSAEDVGV</sequence>
<keyword evidence="2" id="KW-1185">Reference proteome</keyword>
<dbReference type="InterPro" id="IPR015813">
    <property type="entry name" value="Pyrv/PenolPyrv_kinase-like_dom"/>
</dbReference>
<comment type="caution">
    <text evidence="1">The sequence shown here is derived from an EMBL/GenBank/DDBJ whole genome shotgun (WGS) entry which is preliminary data.</text>
</comment>
<dbReference type="OrthoDB" id="9771433at2"/>
<reference evidence="1 2" key="1">
    <citation type="submission" date="2016-10" db="EMBL/GenBank/DDBJ databases">
        <title>Genome sequence of Streptomyces sp. MUSC 1.</title>
        <authorList>
            <person name="Lee L.-H."/>
            <person name="Ser H.-L."/>
            <person name="Law J.W.-F."/>
        </authorList>
    </citation>
    <scope>NUCLEOTIDE SEQUENCE [LARGE SCALE GENOMIC DNA]</scope>
    <source>
        <strain evidence="1 2">MUSC 1</strain>
    </source>
</reference>
<dbReference type="GO" id="GO:0016833">
    <property type="term" value="F:oxo-acid-lyase activity"/>
    <property type="evidence" value="ECO:0007669"/>
    <property type="project" value="UniProtKB-ARBA"/>
</dbReference>
<proteinExistence type="predicted"/>
<dbReference type="InterPro" id="IPR040442">
    <property type="entry name" value="Pyrv_kinase-like_dom_sf"/>
</dbReference>
<dbReference type="RefSeq" id="WP_071380362.1">
    <property type="nucleotide sequence ID" value="NZ_MLYO01000016.1"/>
</dbReference>
<dbReference type="PANTHER" id="PTHR42905:SF5">
    <property type="entry name" value="CARBOXYVINYL-CARBOXYPHOSPHONATE PHOSPHORYLMUTASE, CHLOROPLASTIC"/>
    <property type="match status" value="1"/>
</dbReference>
<dbReference type="SUPFAM" id="SSF51621">
    <property type="entry name" value="Phosphoenolpyruvate/pyruvate domain"/>
    <property type="match status" value="1"/>
</dbReference>
<dbReference type="InterPro" id="IPR039556">
    <property type="entry name" value="ICL/PEPM"/>
</dbReference>
<evidence type="ECO:0000313" key="2">
    <source>
        <dbReference type="Proteomes" id="UP000179642"/>
    </source>
</evidence>
<accession>A0A1S2QJ94</accession>
<dbReference type="PANTHER" id="PTHR42905">
    <property type="entry name" value="PHOSPHOENOLPYRUVATE CARBOXYLASE"/>
    <property type="match status" value="1"/>
</dbReference>
<organism evidence="1 2">
    <name type="scientific">Streptomyces monashensis</name>
    <dbReference type="NCBI Taxonomy" id="1678012"/>
    <lineage>
        <taxon>Bacteria</taxon>
        <taxon>Bacillati</taxon>
        <taxon>Actinomycetota</taxon>
        <taxon>Actinomycetes</taxon>
        <taxon>Kitasatosporales</taxon>
        <taxon>Streptomycetaceae</taxon>
        <taxon>Streptomyces</taxon>
    </lineage>
</organism>
<dbReference type="Proteomes" id="UP000179642">
    <property type="component" value="Unassembled WGS sequence"/>
</dbReference>
<dbReference type="Pfam" id="PF13714">
    <property type="entry name" value="PEP_mutase"/>
    <property type="match status" value="1"/>
</dbReference>